<dbReference type="EMBL" id="AP022569">
    <property type="protein sequence ID" value="BBX47211.1"/>
    <property type="molecule type" value="Genomic_DNA"/>
</dbReference>
<feature type="domain" description="HTH tetR-type" evidence="5">
    <location>
        <begin position="10"/>
        <end position="70"/>
    </location>
</feature>
<reference evidence="6 7" key="1">
    <citation type="journal article" date="2019" name="Emerg. Microbes Infect.">
        <title>Comprehensive subspecies identification of 175 nontuberculous mycobacteria species based on 7547 genomic profiles.</title>
        <authorList>
            <person name="Matsumoto Y."/>
            <person name="Kinjo T."/>
            <person name="Motooka D."/>
            <person name="Nabeya D."/>
            <person name="Jung N."/>
            <person name="Uechi K."/>
            <person name="Horii T."/>
            <person name="Iida T."/>
            <person name="Fujita J."/>
            <person name="Nakamura S."/>
        </authorList>
    </citation>
    <scope>NUCLEOTIDE SEQUENCE [LARGE SCALE GENOMIC DNA]</scope>
    <source>
        <strain evidence="6 7">JCM 12404</strain>
    </source>
</reference>
<dbReference type="Gene3D" id="1.10.10.60">
    <property type="entry name" value="Homeodomain-like"/>
    <property type="match status" value="2"/>
</dbReference>
<dbReference type="InterPro" id="IPR001647">
    <property type="entry name" value="HTH_TetR"/>
</dbReference>
<keyword evidence="3" id="KW-0804">Transcription</keyword>
<keyword evidence="2 4" id="KW-0238">DNA-binding</keyword>
<evidence type="ECO:0000256" key="4">
    <source>
        <dbReference type="PROSITE-ProRule" id="PRU00335"/>
    </source>
</evidence>
<dbReference type="AlphaFoldDB" id="A0A7I7L0A9"/>
<dbReference type="GO" id="GO:0000976">
    <property type="term" value="F:transcription cis-regulatory region binding"/>
    <property type="evidence" value="ECO:0007669"/>
    <property type="project" value="TreeGrafter"/>
</dbReference>
<feature type="DNA-binding region" description="H-T-H motif" evidence="4">
    <location>
        <begin position="33"/>
        <end position="52"/>
    </location>
</feature>
<dbReference type="PANTHER" id="PTHR30055">
    <property type="entry name" value="HTH-TYPE TRANSCRIPTIONAL REGULATOR RUTR"/>
    <property type="match status" value="1"/>
</dbReference>
<dbReference type="Pfam" id="PF00440">
    <property type="entry name" value="TetR_N"/>
    <property type="match status" value="2"/>
</dbReference>
<evidence type="ECO:0000256" key="2">
    <source>
        <dbReference type="ARBA" id="ARBA00023125"/>
    </source>
</evidence>
<evidence type="ECO:0000259" key="5">
    <source>
        <dbReference type="PROSITE" id="PS50977"/>
    </source>
</evidence>
<dbReference type="Gene3D" id="1.10.357.10">
    <property type="entry name" value="Tetracycline Repressor, domain 2"/>
    <property type="match status" value="2"/>
</dbReference>
<dbReference type="PANTHER" id="PTHR30055:SF234">
    <property type="entry name" value="HTH-TYPE TRANSCRIPTIONAL REGULATOR BETI"/>
    <property type="match status" value="1"/>
</dbReference>
<evidence type="ECO:0000313" key="6">
    <source>
        <dbReference type="EMBL" id="BBX47211.1"/>
    </source>
</evidence>
<dbReference type="KEGG" id="mcoo:MCOO_32260"/>
<proteinExistence type="predicted"/>
<organism evidence="6 7">
    <name type="scientific">Mycobacterium cookii</name>
    <dbReference type="NCBI Taxonomy" id="1775"/>
    <lineage>
        <taxon>Bacteria</taxon>
        <taxon>Bacillati</taxon>
        <taxon>Actinomycetota</taxon>
        <taxon>Actinomycetes</taxon>
        <taxon>Mycobacteriales</taxon>
        <taxon>Mycobacteriaceae</taxon>
        <taxon>Mycobacterium</taxon>
    </lineage>
</organism>
<dbReference type="InterPro" id="IPR050109">
    <property type="entry name" value="HTH-type_TetR-like_transc_reg"/>
</dbReference>
<dbReference type="InterPro" id="IPR009057">
    <property type="entry name" value="Homeodomain-like_sf"/>
</dbReference>
<name>A0A7I7L0A9_9MYCO</name>
<evidence type="ECO:0000313" key="7">
    <source>
        <dbReference type="Proteomes" id="UP000465866"/>
    </source>
</evidence>
<gene>
    <name evidence="6" type="ORF">MCOO_32260</name>
</gene>
<dbReference type="GO" id="GO:0003700">
    <property type="term" value="F:DNA-binding transcription factor activity"/>
    <property type="evidence" value="ECO:0007669"/>
    <property type="project" value="TreeGrafter"/>
</dbReference>
<dbReference type="SUPFAM" id="SSF46689">
    <property type="entry name" value="Homeodomain-like"/>
    <property type="match status" value="2"/>
</dbReference>
<keyword evidence="7" id="KW-1185">Reference proteome</keyword>
<dbReference type="PRINTS" id="PR00455">
    <property type="entry name" value="HTHTETR"/>
</dbReference>
<sequence>MPAAIRRRPKDRKAQIARASADAFSAQGYHAVSMEDIASRVGISSSALYRHSPSKYDLFREAMLSLSGQLVAATAFAEDFTAGESASVLSELITSLVAITMDNRTAGGLYRWERRYLRPGDKDALKRDLDLVNRRLQRPLAAQRPKLSTAQLSTLSAATLSVIGSITDHSTPLASGEVRNFMSQMAADILAADLPANRANRGPYYSRPVLTAAGGTYEFVLQESMRLFYERGFRDTGMEDIAAAVDMQPSGLYRYFPGKADMLVASYRRAADRTSGDVATIVARHPEPEDALAALITAYVTRSFNYPEIAYVYYTERYHVPDHELVMLDAIQQSTADAWVRLVTATRPEMTAARARYAVYAAYAVIVDLGRVVRRADSAGVRATARRLTEVALLGRPARTGTTARRGR</sequence>
<evidence type="ECO:0000256" key="3">
    <source>
        <dbReference type="ARBA" id="ARBA00023163"/>
    </source>
</evidence>
<feature type="domain" description="HTH tetR-type" evidence="5">
    <location>
        <begin position="214"/>
        <end position="274"/>
    </location>
</feature>
<feature type="DNA-binding region" description="H-T-H motif" evidence="4">
    <location>
        <begin position="237"/>
        <end position="256"/>
    </location>
</feature>
<protein>
    <submittedName>
        <fullName evidence="6">TetR family transcriptional regulator</fullName>
    </submittedName>
</protein>
<accession>A0A7I7L0A9</accession>
<keyword evidence="1" id="KW-0805">Transcription regulation</keyword>
<dbReference type="PROSITE" id="PS50977">
    <property type="entry name" value="HTH_TETR_2"/>
    <property type="match status" value="2"/>
</dbReference>
<evidence type="ECO:0000256" key="1">
    <source>
        <dbReference type="ARBA" id="ARBA00023015"/>
    </source>
</evidence>
<dbReference type="Proteomes" id="UP000465866">
    <property type="component" value="Chromosome"/>
</dbReference>